<evidence type="ECO:0000256" key="3">
    <source>
        <dbReference type="ARBA" id="ARBA00022475"/>
    </source>
</evidence>
<protein>
    <recommendedName>
        <fullName evidence="8">Anoctamin</fullName>
    </recommendedName>
</protein>
<feature type="domain" description="Anoctamin dimerisation" evidence="10">
    <location>
        <begin position="81"/>
        <end position="287"/>
    </location>
</feature>
<keyword evidence="7" id="KW-0325">Glycoprotein</keyword>
<keyword evidence="3" id="KW-1003">Cell membrane</keyword>
<dbReference type="AlphaFoldDB" id="U4ULE8"/>
<dbReference type="PANTHER" id="PTHR12308:SF83">
    <property type="entry name" value="ANOCTAMIN"/>
    <property type="match status" value="1"/>
</dbReference>
<accession>U4ULE8</accession>
<organism evidence="11 12">
    <name type="scientific">Dendroctonus ponderosae</name>
    <name type="common">Mountain pine beetle</name>
    <dbReference type="NCBI Taxonomy" id="77166"/>
    <lineage>
        <taxon>Eukaryota</taxon>
        <taxon>Metazoa</taxon>
        <taxon>Ecdysozoa</taxon>
        <taxon>Arthropoda</taxon>
        <taxon>Hexapoda</taxon>
        <taxon>Insecta</taxon>
        <taxon>Pterygota</taxon>
        <taxon>Neoptera</taxon>
        <taxon>Endopterygota</taxon>
        <taxon>Coleoptera</taxon>
        <taxon>Polyphaga</taxon>
        <taxon>Cucujiformia</taxon>
        <taxon>Curculionidae</taxon>
        <taxon>Scolytinae</taxon>
        <taxon>Dendroctonus</taxon>
    </lineage>
</organism>
<comment type="caution">
    <text evidence="8">Lacks conserved residue(s) required for the propagation of feature annotation.</text>
</comment>
<feature type="transmembrane region" description="Helical" evidence="8">
    <location>
        <begin position="561"/>
        <end position="587"/>
    </location>
</feature>
<dbReference type="InterPro" id="IPR032394">
    <property type="entry name" value="Anoct_dimer"/>
</dbReference>
<reference evidence="11 12" key="1">
    <citation type="journal article" date="2013" name="Genome Biol.">
        <title>Draft genome of the mountain pine beetle, Dendroctonus ponderosae Hopkins, a major forest pest.</title>
        <authorList>
            <person name="Keeling C.I."/>
            <person name="Yuen M.M."/>
            <person name="Liao N.Y."/>
            <person name="Docking T.R."/>
            <person name="Chan S.K."/>
            <person name="Taylor G.A."/>
            <person name="Palmquist D.L."/>
            <person name="Jackman S.D."/>
            <person name="Nguyen A."/>
            <person name="Li M."/>
            <person name="Henderson H."/>
            <person name="Janes J.K."/>
            <person name="Zhao Y."/>
            <person name="Pandoh P."/>
            <person name="Moore R."/>
            <person name="Sperling F.A."/>
            <person name="Huber D.P."/>
            <person name="Birol I."/>
            <person name="Jones S.J."/>
            <person name="Bohlmann J."/>
        </authorList>
    </citation>
    <scope>NUCLEOTIDE SEQUENCE</scope>
</reference>
<evidence type="ECO:0000313" key="12">
    <source>
        <dbReference type="Proteomes" id="UP000030742"/>
    </source>
</evidence>
<evidence type="ECO:0000259" key="9">
    <source>
        <dbReference type="Pfam" id="PF04547"/>
    </source>
</evidence>
<feature type="transmembrane region" description="Helical" evidence="8">
    <location>
        <begin position="298"/>
        <end position="328"/>
    </location>
</feature>
<dbReference type="InterPro" id="IPR007632">
    <property type="entry name" value="Anoctamin"/>
</dbReference>
<feature type="domain" description="Anoctamin transmembrane" evidence="9">
    <location>
        <begin position="477"/>
        <end position="768"/>
    </location>
</feature>
<dbReference type="Pfam" id="PF16178">
    <property type="entry name" value="Anoct_dimer"/>
    <property type="match status" value="1"/>
</dbReference>
<keyword evidence="5 8" id="KW-1133">Transmembrane helix</keyword>
<name>U4ULE8_DENPD</name>
<comment type="subcellular location">
    <subcellularLocation>
        <location evidence="1">Cell membrane</location>
        <topology evidence="1">Multi-pass membrane protein</topology>
    </subcellularLocation>
    <subcellularLocation>
        <location evidence="8">Membrane</location>
        <topology evidence="8">Multi-pass membrane protein</topology>
    </subcellularLocation>
</comment>
<keyword evidence="4 8" id="KW-0812">Transmembrane</keyword>
<evidence type="ECO:0000256" key="2">
    <source>
        <dbReference type="ARBA" id="ARBA00009671"/>
    </source>
</evidence>
<dbReference type="GO" id="GO:0046983">
    <property type="term" value="F:protein dimerization activity"/>
    <property type="evidence" value="ECO:0007669"/>
    <property type="project" value="InterPro"/>
</dbReference>
<dbReference type="InterPro" id="IPR049452">
    <property type="entry name" value="Anoctamin_TM"/>
</dbReference>
<evidence type="ECO:0000256" key="7">
    <source>
        <dbReference type="ARBA" id="ARBA00023180"/>
    </source>
</evidence>
<dbReference type="Proteomes" id="UP000030742">
    <property type="component" value="Unassembled WGS sequence"/>
</dbReference>
<evidence type="ECO:0000256" key="1">
    <source>
        <dbReference type="ARBA" id="ARBA00004651"/>
    </source>
</evidence>
<feature type="domain" description="Anoctamin transmembrane" evidence="9">
    <location>
        <begin position="290"/>
        <end position="475"/>
    </location>
</feature>
<evidence type="ECO:0000256" key="4">
    <source>
        <dbReference type="ARBA" id="ARBA00022692"/>
    </source>
</evidence>
<dbReference type="OrthoDB" id="296386at2759"/>
<evidence type="ECO:0000259" key="10">
    <source>
        <dbReference type="Pfam" id="PF16178"/>
    </source>
</evidence>
<feature type="transmembrane region" description="Helical" evidence="8">
    <location>
        <begin position="376"/>
        <end position="395"/>
    </location>
</feature>
<proteinExistence type="inferred from homology"/>
<evidence type="ECO:0000256" key="5">
    <source>
        <dbReference type="ARBA" id="ARBA00022989"/>
    </source>
</evidence>
<dbReference type="Pfam" id="PF04547">
    <property type="entry name" value="Anoctamin"/>
    <property type="match status" value="2"/>
</dbReference>
<dbReference type="GO" id="GO:0005254">
    <property type="term" value="F:chloride channel activity"/>
    <property type="evidence" value="ECO:0007669"/>
    <property type="project" value="TreeGrafter"/>
</dbReference>
<sequence length="829" mass="95833">MGDATDEDDYFDTVSVNSTRSKRKLNNNDYIALSRNTLYYSVPDLGGNNMEMTELQDSGHKVSGNKNIRTYTQWRDRSWRYFSNSELVVDFVLAYDEQGKQEHVQRRKTFEASLQQTGLILEREVNQRIHFVKLHVPREVLCQYAEILKLRMPIKDNDEQLPKDNIVTNTVQKCLEKCRVTLDRKKFPPQKYQLTAEFSKDKPYLFDVDSPDFFSDSVKITVASYILEREKFGPEDQDKGIKQLIADGTYKAAYPLHDGEIDDAGSKRHLLFHEWASISKCIKFQPIDDIKDYFGVKLALYFTWLGFYTHMLIPASIVGILCLLYGAFTLHSDTLSQDICSLDVTMCPLCDKYCDYWKLSGSCTYSKIQHLIDNPATIFFAVFMSIWAAIYLEFWKRYSAEIAHRWGLTGFDLQAEPPRPEFLLRLSNAKKKKLNVITQLQEPVVPFWRVKLPSIILSFTVAFFWALIALTIVIGICSPGGCLMELTIQLAIIMVGNQAMNSVMEMLIPFCFKMYNTFIVSKRIEEADTEEELIGCNQWTADYNLSDLQSRSLFAEYLEMVLQYGFVTLFVTAFPLAPLFALINNVLEMRLDAKKFMKYFRRPVPQRVKNIGVWYQVLTVIGRIAIVSNAMIIAFSSNFIPRLVYMLKVNSDHTDQGFLEFSLAYFNTSDFKPGAKIHWKNTPNKGRIPLGTAPESPTYDTQVCRYAEFRNPPDDPHKYKRPLIYWHILAVRLAFIVVYQNLVSFIVTVVEWTIPDISRKLNDRIKREAYKVNEIIIKNESERTKKRSNTVRKRDSLLSEVGSVYHDAISEAGDVKNHRSTMYYDTGDS</sequence>
<dbReference type="PANTHER" id="PTHR12308">
    <property type="entry name" value="ANOCTAMIN"/>
    <property type="match status" value="1"/>
</dbReference>
<evidence type="ECO:0000313" key="11">
    <source>
        <dbReference type="EMBL" id="ERL93937.1"/>
    </source>
</evidence>
<dbReference type="EMBL" id="KB632375">
    <property type="protein sequence ID" value="ERL93937.1"/>
    <property type="molecule type" value="Genomic_DNA"/>
</dbReference>
<feature type="transmembrane region" description="Helical" evidence="8">
    <location>
        <begin position="455"/>
        <end position="476"/>
    </location>
</feature>
<feature type="transmembrane region" description="Helical" evidence="8">
    <location>
        <begin position="608"/>
        <end position="635"/>
    </location>
</feature>
<dbReference type="GO" id="GO:0005886">
    <property type="term" value="C:plasma membrane"/>
    <property type="evidence" value="ECO:0007669"/>
    <property type="project" value="UniProtKB-SubCell"/>
</dbReference>
<evidence type="ECO:0000256" key="6">
    <source>
        <dbReference type="ARBA" id="ARBA00023136"/>
    </source>
</evidence>
<evidence type="ECO:0000256" key="8">
    <source>
        <dbReference type="RuleBase" id="RU280814"/>
    </source>
</evidence>
<comment type="similarity">
    <text evidence="2 8">Belongs to the anoctamin family.</text>
</comment>
<keyword evidence="6 8" id="KW-0472">Membrane</keyword>
<feature type="transmembrane region" description="Helical" evidence="8">
    <location>
        <begin position="724"/>
        <end position="750"/>
    </location>
</feature>
<gene>
    <name evidence="11" type="ORF">D910_11223</name>
</gene>